<keyword evidence="7 12" id="KW-1133">Transmembrane helix</keyword>
<accession>A0A2N5CPP2</accession>
<evidence type="ECO:0000256" key="12">
    <source>
        <dbReference type="SAM" id="Phobius"/>
    </source>
</evidence>
<keyword evidence="5" id="KW-1003">Cell membrane</keyword>
<keyword evidence="8" id="KW-0915">Sodium</keyword>
<evidence type="ECO:0000256" key="11">
    <source>
        <dbReference type="ARBA" id="ARBA00023201"/>
    </source>
</evidence>
<feature type="transmembrane region" description="Helical" evidence="12">
    <location>
        <begin position="260"/>
        <end position="280"/>
    </location>
</feature>
<evidence type="ECO:0000256" key="7">
    <source>
        <dbReference type="ARBA" id="ARBA00022989"/>
    </source>
</evidence>
<dbReference type="InterPro" id="IPR018422">
    <property type="entry name" value="Cation/H_exchanger_CPA1"/>
</dbReference>
<dbReference type="GO" id="GO:0051453">
    <property type="term" value="P:regulation of intracellular pH"/>
    <property type="evidence" value="ECO:0007669"/>
    <property type="project" value="TreeGrafter"/>
</dbReference>
<feature type="transmembrane region" description="Helical" evidence="12">
    <location>
        <begin position="70"/>
        <end position="92"/>
    </location>
</feature>
<dbReference type="AlphaFoldDB" id="A0A2N5CPP2"/>
<evidence type="ECO:0000256" key="1">
    <source>
        <dbReference type="ARBA" id="ARBA00004651"/>
    </source>
</evidence>
<evidence type="ECO:0000256" key="8">
    <source>
        <dbReference type="ARBA" id="ARBA00023053"/>
    </source>
</evidence>
<dbReference type="InterPro" id="IPR006153">
    <property type="entry name" value="Cation/H_exchanger_TM"/>
</dbReference>
<dbReference type="GO" id="GO:0005886">
    <property type="term" value="C:plasma membrane"/>
    <property type="evidence" value="ECO:0007669"/>
    <property type="project" value="UniProtKB-SubCell"/>
</dbReference>
<evidence type="ECO:0000256" key="9">
    <source>
        <dbReference type="ARBA" id="ARBA00023065"/>
    </source>
</evidence>
<keyword evidence="10 12" id="KW-0472">Membrane</keyword>
<feature type="transmembrane region" description="Helical" evidence="12">
    <location>
        <begin position="205"/>
        <end position="227"/>
    </location>
</feature>
<feature type="transmembrane region" description="Helical" evidence="12">
    <location>
        <begin position="292"/>
        <end position="315"/>
    </location>
</feature>
<comment type="caution">
    <text evidence="14">The sequence shown here is derived from an EMBL/GenBank/DDBJ whole genome shotgun (WGS) entry which is preliminary data.</text>
</comment>
<feature type="transmembrane region" description="Helical" evidence="12">
    <location>
        <begin position="385"/>
        <end position="404"/>
    </location>
</feature>
<keyword evidence="6 12" id="KW-0812">Transmembrane</keyword>
<sequence length="415" mass="42996">MLSLSAFDAAAIVVVLVALLGYLNHRYVRLAPSVALALTGALASVVVVALDEAIPSSDLSGLIRQFLSKVDFQTALLDGMLSFLLFAGALHVSLEHVKAGKGPILTLSTLGVVASTFLIGAGFHFIAQAVGITAPLVWCLVFGALISPTDPVAVLGVLKAAKVPKLLEATVGGESLFNDGVGVVVFSIVLAAASQAEPLTVGHAASLFALEAGGGALLGLVVGYVAFRAMRAIDNYNVEVMISLAVVMGGYALARPLHVSGPVAMAVAGLLIGNHGVALAMSDVTRDYLLKFWSLIDEILNAALFLLIGLEGVALTWTPALAAAALIAIPMILSARLASTAPFLVFWRRQLPLSTTLPILTWGGLRGGISIALALALPAGPMKDLILAATYVVVLFSVLVQGATMDRLVRRLRLT</sequence>
<dbReference type="Proteomes" id="UP000234483">
    <property type="component" value="Unassembled WGS sequence"/>
</dbReference>
<dbReference type="GO" id="GO:0015386">
    <property type="term" value="F:potassium:proton antiporter activity"/>
    <property type="evidence" value="ECO:0007669"/>
    <property type="project" value="TreeGrafter"/>
</dbReference>
<evidence type="ECO:0000256" key="3">
    <source>
        <dbReference type="ARBA" id="ARBA00022448"/>
    </source>
</evidence>
<keyword evidence="9" id="KW-0406">Ion transport</keyword>
<dbReference type="GO" id="GO:0098719">
    <property type="term" value="P:sodium ion import across plasma membrane"/>
    <property type="evidence" value="ECO:0007669"/>
    <property type="project" value="TreeGrafter"/>
</dbReference>
<evidence type="ECO:0000313" key="14">
    <source>
        <dbReference type="EMBL" id="PLR09116.1"/>
    </source>
</evidence>
<keyword evidence="4" id="KW-0050">Antiport</keyword>
<dbReference type="PANTHER" id="PTHR10110:SF195">
    <property type="entry name" value="NA(+)_H(+) ANTIPORTER NHAS2"/>
    <property type="match status" value="1"/>
</dbReference>
<gene>
    <name evidence="14" type="ORF">CFHF_18400</name>
</gene>
<dbReference type="Gene3D" id="6.10.140.1330">
    <property type="match status" value="1"/>
</dbReference>
<proteinExistence type="inferred from homology"/>
<dbReference type="PANTHER" id="PTHR10110">
    <property type="entry name" value="SODIUM/HYDROGEN EXCHANGER"/>
    <property type="match status" value="1"/>
</dbReference>
<evidence type="ECO:0000256" key="4">
    <source>
        <dbReference type="ARBA" id="ARBA00022449"/>
    </source>
</evidence>
<evidence type="ECO:0000256" key="2">
    <source>
        <dbReference type="ARBA" id="ARBA00007367"/>
    </source>
</evidence>
<dbReference type="Pfam" id="PF00999">
    <property type="entry name" value="Na_H_Exchanger"/>
    <property type="match status" value="1"/>
</dbReference>
<evidence type="ECO:0000256" key="10">
    <source>
        <dbReference type="ARBA" id="ARBA00023136"/>
    </source>
</evidence>
<feature type="transmembrane region" description="Helical" evidence="12">
    <location>
        <begin position="176"/>
        <end position="193"/>
    </location>
</feature>
<reference evidence="14 15" key="1">
    <citation type="submission" date="2017-12" db="EMBL/GenBank/DDBJ databases">
        <title>The genome sequence of Caulobacter flavus CGMCC1 15093.</title>
        <authorList>
            <person name="Gao J."/>
            <person name="Mao X."/>
            <person name="Sun J."/>
        </authorList>
    </citation>
    <scope>NUCLEOTIDE SEQUENCE [LARGE SCALE GENOMIC DNA]</scope>
    <source>
        <strain evidence="14 15">CGMCC1 15093</strain>
    </source>
</reference>
<protein>
    <submittedName>
        <fullName evidence="14">Sodium:proton antiporter</fullName>
    </submittedName>
</protein>
<evidence type="ECO:0000259" key="13">
    <source>
        <dbReference type="Pfam" id="PF00999"/>
    </source>
</evidence>
<feature type="domain" description="Cation/H+ exchanger transmembrane" evidence="13">
    <location>
        <begin position="16"/>
        <end position="410"/>
    </location>
</feature>
<name>A0A2N5CPP2_9CAUL</name>
<dbReference type="EMBL" id="PJRQ01000040">
    <property type="protein sequence ID" value="PLR09116.1"/>
    <property type="molecule type" value="Genomic_DNA"/>
</dbReference>
<keyword evidence="3" id="KW-0813">Transport</keyword>
<feature type="transmembrane region" description="Helical" evidence="12">
    <location>
        <begin position="6"/>
        <end position="23"/>
    </location>
</feature>
<evidence type="ECO:0000313" key="15">
    <source>
        <dbReference type="Proteomes" id="UP000234483"/>
    </source>
</evidence>
<feature type="transmembrane region" description="Helical" evidence="12">
    <location>
        <begin position="132"/>
        <end position="155"/>
    </location>
</feature>
<feature type="transmembrane region" description="Helical" evidence="12">
    <location>
        <begin position="321"/>
        <end position="347"/>
    </location>
</feature>
<evidence type="ECO:0000256" key="5">
    <source>
        <dbReference type="ARBA" id="ARBA00022475"/>
    </source>
</evidence>
<feature type="transmembrane region" description="Helical" evidence="12">
    <location>
        <begin position="30"/>
        <end position="50"/>
    </location>
</feature>
<dbReference type="GO" id="GO:0015385">
    <property type="term" value="F:sodium:proton antiporter activity"/>
    <property type="evidence" value="ECO:0007669"/>
    <property type="project" value="InterPro"/>
</dbReference>
<feature type="transmembrane region" description="Helical" evidence="12">
    <location>
        <begin position="236"/>
        <end position="254"/>
    </location>
</feature>
<comment type="similarity">
    <text evidence="2">Belongs to the monovalent cation:proton antiporter 1 (CPA1) transporter (TC 2.A.36) family.</text>
</comment>
<feature type="transmembrane region" description="Helical" evidence="12">
    <location>
        <begin position="359"/>
        <end position="379"/>
    </location>
</feature>
<comment type="subcellular location">
    <subcellularLocation>
        <location evidence="1">Cell membrane</location>
        <topology evidence="1">Multi-pass membrane protein</topology>
    </subcellularLocation>
</comment>
<feature type="transmembrane region" description="Helical" evidence="12">
    <location>
        <begin position="104"/>
        <end position="126"/>
    </location>
</feature>
<organism evidence="14 15">
    <name type="scientific">Caulobacter flavus</name>
    <dbReference type="NCBI Taxonomy" id="1679497"/>
    <lineage>
        <taxon>Bacteria</taxon>
        <taxon>Pseudomonadati</taxon>
        <taxon>Pseudomonadota</taxon>
        <taxon>Alphaproteobacteria</taxon>
        <taxon>Caulobacterales</taxon>
        <taxon>Caulobacteraceae</taxon>
        <taxon>Caulobacter</taxon>
    </lineage>
</organism>
<evidence type="ECO:0000256" key="6">
    <source>
        <dbReference type="ARBA" id="ARBA00022692"/>
    </source>
</evidence>
<dbReference type="RefSeq" id="WP_101714448.1">
    <property type="nucleotide sequence ID" value="NZ_PJRQ01000040.1"/>
</dbReference>
<keyword evidence="11" id="KW-0739">Sodium transport</keyword>